<keyword evidence="6" id="KW-1185">Reference proteome</keyword>
<evidence type="ECO:0000313" key="5">
    <source>
        <dbReference type="EMBL" id="AVR46153.1"/>
    </source>
</evidence>
<reference evidence="6" key="1">
    <citation type="submission" date="2018-03" db="EMBL/GenBank/DDBJ databases">
        <title>Gramella fulva sp. nov., isolated from a dry surface of tidal flat.</title>
        <authorList>
            <person name="Hwang S.H."/>
            <person name="Hwang W.M."/>
            <person name="Kang K."/>
            <person name="Ahn T.-Y."/>
        </authorList>
    </citation>
    <scope>NUCLEOTIDE SEQUENCE [LARGE SCALE GENOMIC DNA]</scope>
    <source>
        <strain evidence="6">SH35</strain>
    </source>
</reference>
<dbReference type="Pfam" id="PF02545">
    <property type="entry name" value="Maf"/>
    <property type="match status" value="1"/>
</dbReference>
<gene>
    <name evidence="5" type="primary">maf</name>
    <name evidence="5" type="ORF">C7S20_13295</name>
</gene>
<evidence type="ECO:0000313" key="6">
    <source>
        <dbReference type="Proteomes" id="UP000241507"/>
    </source>
</evidence>
<evidence type="ECO:0000256" key="2">
    <source>
        <dbReference type="ARBA" id="ARBA00022801"/>
    </source>
</evidence>
<protein>
    <recommendedName>
        <fullName evidence="4">dTTP/UTP pyrophosphatase</fullName>
        <shortName evidence="4">dTTPase/UTPase</shortName>
        <ecNumber evidence="4">3.6.1.9</ecNumber>
    </recommendedName>
    <alternativeName>
        <fullName evidence="4">Nucleoside triphosphate pyrophosphatase</fullName>
    </alternativeName>
    <alternativeName>
        <fullName evidence="4">Nucleotide pyrophosphatase</fullName>
        <shortName evidence="4">Nucleotide PPase</shortName>
    </alternativeName>
</protein>
<feature type="site" description="Important for substrate specificity" evidence="4">
    <location>
        <position position="19"/>
    </location>
</feature>
<comment type="subcellular location">
    <subcellularLocation>
        <location evidence="4">Cytoplasm</location>
    </subcellularLocation>
</comment>
<dbReference type="PANTHER" id="PTHR43213">
    <property type="entry name" value="BIFUNCTIONAL DTTP/UTP PYROPHOSPHATASE/METHYLTRANSFERASE PROTEIN-RELATED"/>
    <property type="match status" value="1"/>
</dbReference>
<dbReference type="SUPFAM" id="SSF52972">
    <property type="entry name" value="ITPase-like"/>
    <property type="match status" value="1"/>
</dbReference>
<comment type="catalytic activity">
    <reaction evidence="4">
        <text>dTTP + H2O = dTMP + diphosphate + H(+)</text>
        <dbReference type="Rhea" id="RHEA:28534"/>
        <dbReference type="ChEBI" id="CHEBI:15377"/>
        <dbReference type="ChEBI" id="CHEBI:15378"/>
        <dbReference type="ChEBI" id="CHEBI:33019"/>
        <dbReference type="ChEBI" id="CHEBI:37568"/>
        <dbReference type="ChEBI" id="CHEBI:63528"/>
        <dbReference type="EC" id="3.6.1.9"/>
    </reaction>
</comment>
<dbReference type="Gene3D" id="3.90.950.10">
    <property type="match status" value="1"/>
</dbReference>
<dbReference type="GO" id="GO:0036221">
    <property type="term" value="F:UTP diphosphatase activity"/>
    <property type="evidence" value="ECO:0007669"/>
    <property type="project" value="RHEA"/>
</dbReference>
<dbReference type="NCBIfam" id="TIGR00172">
    <property type="entry name" value="maf"/>
    <property type="match status" value="1"/>
</dbReference>
<evidence type="ECO:0000256" key="1">
    <source>
        <dbReference type="ARBA" id="ARBA00001968"/>
    </source>
</evidence>
<dbReference type="GO" id="GO:0036218">
    <property type="term" value="F:dTTP diphosphatase activity"/>
    <property type="evidence" value="ECO:0007669"/>
    <property type="project" value="RHEA"/>
</dbReference>
<feature type="site" description="Important for substrate specificity" evidence="4">
    <location>
        <position position="160"/>
    </location>
</feature>
<dbReference type="GO" id="GO:0005737">
    <property type="term" value="C:cytoplasm"/>
    <property type="evidence" value="ECO:0007669"/>
    <property type="project" value="UniProtKB-SubCell"/>
</dbReference>
<dbReference type="AlphaFoldDB" id="A0A2R3Z796"/>
<dbReference type="PANTHER" id="PTHR43213:SF5">
    <property type="entry name" value="BIFUNCTIONAL DTTP_UTP PYROPHOSPHATASE_METHYLTRANSFERASE PROTEIN-RELATED"/>
    <property type="match status" value="1"/>
</dbReference>
<dbReference type="HAMAP" id="MF_00528">
    <property type="entry name" value="Maf"/>
    <property type="match status" value="1"/>
</dbReference>
<dbReference type="GO" id="GO:0009117">
    <property type="term" value="P:nucleotide metabolic process"/>
    <property type="evidence" value="ECO:0007669"/>
    <property type="project" value="UniProtKB-KW"/>
</dbReference>
<comment type="similarity">
    <text evidence="4">Belongs to the Maf family. YhdE subfamily.</text>
</comment>
<dbReference type="InterPro" id="IPR029001">
    <property type="entry name" value="ITPase-like_fam"/>
</dbReference>
<dbReference type="EMBL" id="CP028136">
    <property type="protein sequence ID" value="AVR46153.1"/>
    <property type="molecule type" value="Genomic_DNA"/>
</dbReference>
<feature type="site" description="Important for substrate specificity" evidence="4">
    <location>
        <position position="78"/>
    </location>
</feature>
<dbReference type="KEGG" id="grs:C7S20_13295"/>
<dbReference type="EC" id="3.6.1.9" evidence="4"/>
<keyword evidence="2 4" id="KW-0378">Hydrolase</keyword>
<comment type="caution">
    <text evidence="4">Lacks conserved residue(s) required for the propagation of feature annotation.</text>
</comment>
<evidence type="ECO:0000256" key="3">
    <source>
        <dbReference type="ARBA" id="ARBA00023080"/>
    </source>
</evidence>
<sequence length="196" mass="22336">MLKDSLKNHEIILASGSPRRQKFFEELEIPVKIDVRPVEEIYPENLKASEITDYLAKLKAESFKGDIRENQVVITSDTIVYLNDIALGKPSDFKEAVEMISSLSGKEHDVITSVCFTTAQNQIVLNHTTRVFFGKLEQEEIEFYVKKYKPYDKAGGYAIQEWIGLIGIEKIEGSYFNVVGLPTHLVYKTLKELLDT</sequence>
<organism evidence="5 6">
    <name type="scientific">Christiangramia fulva</name>
    <dbReference type="NCBI Taxonomy" id="2126553"/>
    <lineage>
        <taxon>Bacteria</taxon>
        <taxon>Pseudomonadati</taxon>
        <taxon>Bacteroidota</taxon>
        <taxon>Flavobacteriia</taxon>
        <taxon>Flavobacteriales</taxon>
        <taxon>Flavobacteriaceae</taxon>
        <taxon>Christiangramia</taxon>
    </lineage>
</organism>
<feature type="active site" description="Proton acceptor" evidence="4">
    <location>
        <position position="77"/>
    </location>
</feature>
<comment type="function">
    <text evidence="4">Nucleoside triphosphate pyrophosphatase that hydrolyzes dTTP and UTP. May have a dual role in cell division arrest and in preventing the incorporation of modified nucleotides into cellular nucleic acids.</text>
</comment>
<proteinExistence type="inferred from homology"/>
<keyword evidence="3 4" id="KW-0546">Nucleotide metabolism</keyword>
<dbReference type="PIRSF" id="PIRSF006305">
    <property type="entry name" value="Maf"/>
    <property type="match status" value="1"/>
</dbReference>
<accession>A0A2R3Z796</accession>
<evidence type="ECO:0000256" key="4">
    <source>
        <dbReference type="HAMAP-Rule" id="MF_00528"/>
    </source>
</evidence>
<dbReference type="OrthoDB" id="9807767at2"/>
<comment type="catalytic activity">
    <reaction evidence="4">
        <text>UTP + H2O = UMP + diphosphate + H(+)</text>
        <dbReference type="Rhea" id="RHEA:29395"/>
        <dbReference type="ChEBI" id="CHEBI:15377"/>
        <dbReference type="ChEBI" id="CHEBI:15378"/>
        <dbReference type="ChEBI" id="CHEBI:33019"/>
        <dbReference type="ChEBI" id="CHEBI:46398"/>
        <dbReference type="ChEBI" id="CHEBI:57865"/>
        <dbReference type="EC" id="3.6.1.9"/>
    </reaction>
</comment>
<comment type="cofactor">
    <cofactor evidence="1 4">
        <name>a divalent metal cation</name>
        <dbReference type="ChEBI" id="CHEBI:60240"/>
    </cofactor>
</comment>
<dbReference type="CDD" id="cd00555">
    <property type="entry name" value="Maf"/>
    <property type="match status" value="1"/>
</dbReference>
<keyword evidence="4" id="KW-0963">Cytoplasm</keyword>
<dbReference type="Proteomes" id="UP000241507">
    <property type="component" value="Chromosome"/>
</dbReference>
<dbReference type="RefSeq" id="WP_107012927.1">
    <property type="nucleotide sequence ID" value="NZ_CP028136.1"/>
</dbReference>
<name>A0A2R3Z796_9FLAO</name>
<dbReference type="InterPro" id="IPR003697">
    <property type="entry name" value="Maf-like"/>
</dbReference>